<keyword evidence="4 6" id="KW-1133">Transmembrane helix</keyword>
<keyword evidence="6" id="KW-0046">Antibiotic resistance</keyword>
<dbReference type="RefSeq" id="WP_125602030.1">
    <property type="nucleotide sequence ID" value="NZ_JBHSSM010000018.1"/>
</dbReference>
<evidence type="ECO:0000256" key="6">
    <source>
        <dbReference type="RuleBase" id="RU363042"/>
    </source>
</evidence>
<evidence type="ECO:0000313" key="8">
    <source>
        <dbReference type="Proteomes" id="UP001596310"/>
    </source>
</evidence>
<feature type="transmembrane region" description="Helical" evidence="6">
    <location>
        <begin position="230"/>
        <end position="251"/>
    </location>
</feature>
<dbReference type="NCBIfam" id="TIGR00374">
    <property type="entry name" value="flippase-like domain"/>
    <property type="match status" value="1"/>
</dbReference>
<dbReference type="Proteomes" id="UP001596310">
    <property type="component" value="Unassembled WGS sequence"/>
</dbReference>
<dbReference type="InterPro" id="IPR022791">
    <property type="entry name" value="L-PG_synthase/AglD"/>
</dbReference>
<gene>
    <name evidence="6" type="primary">mprF</name>
    <name evidence="7" type="ORF">ACFQHW_07780</name>
</gene>
<name>A0ABW1UNG4_9LACO</name>
<keyword evidence="5 6" id="KW-0472">Membrane</keyword>
<protein>
    <recommendedName>
        <fullName evidence="6">Phosphatidylglycerol lysyltransferase</fullName>
        <ecNumber evidence="6">2.3.2.3</ecNumber>
    </recommendedName>
    <alternativeName>
        <fullName evidence="6">Lysylphosphatidylglycerol synthase</fullName>
    </alternativeName>
</protein>
<dbReference type="PANTHER" id="PTHR37693">
    <property type="entry name" value="PHOSPHATIDYLGLYCEROL LYSYLTRANSFERASE"/>
    <property type="match status" value="1"/>
</dbReference>
<comment type="caution">
    <text evidence="7">The sequence shown here is derived from an EMBL/GenBank/DDBJ whole genome shotgun (WGS) entry which is preliminary data.</text>
</comment>
<comment type="function">
    <text evidence="6">Catalyzes the transfer of a lysyl group from L-lysyl-tRNA(Lys) to membrane-bound phosphatidylglycerol (PG), which produces lysylphosphatidylglycerol (LPG), a major component of the bacterial membrane with a positive net charge. LPG synthesis contributes to bacterial virulence as it is involved in the resistance mechanism against cationic antimicrobial peptides (CAMP) produces by the host's immune system (defensins, cathelicidins) and by the competing microorganisms.</text>
</comment>
<dbReference type="EC" id="2.3.2.3" evidence="6"/>
<evidence type="ECO:0000256" key="1">
    <source>
        <dbReference type="ARBA" id="ARBA00004651"/>
    </source>
</evidence>
<comment type="similarity">
    <text evidence="6">Belongs to the LPG synthase family.</text>
</comment>
<evidence type="ECO:0000313" key="7">
    <source>
        <dbReference type="EMBL" id="MFC6315459.1"/>
    </source>
</evidence>
<reference evidence="8" key="1">
    <citation type="journal article" date="2019" name="Int. J. Syst. Evol. Microbiol.">
        <title>The Global Catalogue of Microorganisms (GCM) 10K type strain sequencing project: providing services to taxonomists for standard genome sequencing and annotation.</title>
        <authorList>
            <consortium name="The Broad Institute Genomics Platform"/>
            <consortium name="The Broad Institute Genome Sequencing Center for Infectious Disease"/>
            <person name="Wu L."/>
            <person name="Ma J."/>
        </authorList>
    </citation>
    <scope>NUCLEOTIDE SEQUENCE [LARGE SCALE GENOMIC DNA]</scope>
    <source>
        <strain evidence="8">CCM 8897</strain>
    </source>
</reference>
<feature type="transmembrane region" description="Helical" evidence="6">
    <location>
        <begin position="306"/>
        <end position="331"/>
    </location>
</feature>
<evidence type="ECO:0000256" key="5">
    <source>
        <dbReference type="ARBA" id="ARBA00023136"/>
    </source>
</evidence>
<feature type="transmembrane region" description="Helical" evidence="6">
    <location>
        <begin position="154"/>
        <end position="179"/>
    </location>
</feature>
<organism evidence="7 8">
    <name type="scientific">Lapidilactobacillus achengensis</name>
    <dbReference type="NCBI Taxonomy" id="2486000"/>
    <lineage>
        <taxon>Bacteria</taxon>
        <taxon>Bacillati</taxon>
        <taxon>Bacillota</taxon>
        <taxon>Bacilli</taxon>
        <taxon>Lactobacillales</taxon>
        <taxon>Lactobacillaceae</taxon>
        <taxon>Lapidilactobacillus</taxon>
    </lineage>
</organism>
<dbReference type="EMBL" id="JBHSSM010000018">
    <property type="protein sequence ID" value="MFC6315459.1"/>
    <property type="molecule type" value="Genomic_DNA"/>
</dbReference>
<feature type="transmembrane region" description="Helical" evidence="6">
    <location>
        <begin position="42"/>
        <end position="66"/>
    </location>
</feature>
<keyword evidence="6" id="KW-0808">Transferase</keyword>
<comment type="catalytic activity">
    <reaction evidence="6">
        <text>L-lysyl-tRNA(Lys) + a 1,2-diacyl-sn-glycero-3-phospho-(1'-sn-glycerol) = a 1,2-diacyl-sn-glycero-3-phospho-1'-(3'-O-L-lysyl)-sn-glycerol + tRNA(Lys)</text>
        <dbReference type="Rhea" id="RHEA:10668"/>
        <dbReference type="Rhea" id="RHEA-COMP:9696"/>
        <dbReference type="Rhea" id="RHEA-COMP:9697"/>
        <dbReference type="ChEBI" id="CHEBI:64716"/>
        <dbReference type="ChEBI" id="CHEBI:75792"/>
        <dbReference type="ChEBI" id="CHEBI:78442"/>
        <dbReference type="ChEBI" id="CHEBI:78529"/>
        <dbReference type="EC" id="2.3.2.3"/>
    </reaction>
</comment>
<feature type="transmembrane region" description="Helical" evidence="6">
    <location>
        <begin position="125"/>
        <end position="148"/>
    </location>
</feature>
<feature type="transmembrane region" description="Helical" evidence="6">
    <location>
        <begin position="7"/>
        <end position="22"/>
    </location>
</feature>
<keyword evidence="3 6" id="KW-0812">Transmembrane</keyword>
<keyword evidence="2" id="KW-1003">Cell membrane</keyword>
<feature type="transmembrane region" description="Helical" evidence="6">
    <location>
        <begin position="263"/>
        <end position="285"/>
    </location>
</feature>
<evidence type="ECO:0000256" key="4">
    <source>
        <dbReference type="ARBA" id="ARBA00022989"/>
    </source>
</evidence>
<dbReference type="Pfam" id="PF03706">
    <property type="entry name" value="LPG_synthase_TM"/>
    <property type="match status" value="1"/>
</dbReference>
<proteinExistence type="inferred from homology"/>
<keyword evidence="6" id="KW-0443">Lipid metabolism</keyword>
<evidence type="ECO:0000256" key="3">
    <source>
        <dbReference type="ARBA" id="ARBA00022692"/>
    </source>
</evidence>
<keyword evidence="8" id="KW-1185">Reference proteome</keyword>
<evidence type="ECO:0000256" key="2">
    <source>
        <dbReference type="ARBA" id="ARBA00022475"/>
    </source>
</evidence>
<accession>A0ABW1UNG4</accession>
<sequence>MNRKHKIVLGLMILLGVIIFWHESKDIDYHQVIHGLNNLKWGWLIVAVGLMLLSIVLEAFVVGALLHRQGEPRQPFINLLRIPPIEAVFNAVTPFSSGGQPAQLVALLQMGYEGGRASSVLLMKFIIYQVVVLFNFILTMIVGFRQVVGQFNGLALLITFGFVIHIFTIGMLLMVMFYYRFTKNMTIKLFALLKRLFKRPKIDQWQIKALQKIETFHEESLQLKREKKKVLKASLLTLAQLIAYYLIPYFVLLALNVPRVNMLTVFSMHVMIVMITSIFPIPGGAGGAEYSFKTLFSAFVPNTTALILGMFLWRFITFYLGIIFGIVAVAIKARPVRQGDSVAISEQKD</sequence>
<dbReference type="PANTHER" id="PTHR37693:SF1">
    <property type="entry name" value="INTEGRAL MEMBRANE PROTEIN"/>
    <property type="match status" value="1"/>
</dbReference>
<comment type="subcellular location">
    <subcellularLocation>
        <location evidence="1 6">Cell membrane</location>
        <topology evidence="1 6">Multi-pass membrane protein</topology>
    </subcellularLocation>
</comment>